<evidence type="ECO:0000313" key="3">
    <source>
        <dbReference type="Proteomes" id="UP000027178"/>
    </source>
</evidence>
<keyword evidence="3" id="KW-1185">Reference proteome</keyword>
<dbReference type="RefSeq" id="WP_051653517.1">
    <property type="nucleotide sequence ID" value="NZ_KK853997.1"/>
</dbReference>
<dbReference type="SUPFAM" id="SSF53756">
    <property type="entry name" value="UDP-Glycosyltransferase/glycogen phosphorylase"/>
    <property type="match status" value="1"/>
</dbReference>
<dbReference type="AlphaFoldDB" id="A0A066YLA5"/>
<dbReference type="Proteomes" id="UP000027178">
    <property type="component" value="Unassembled WGS sequence"/>
</dbReference>
<evidence type="ECO:0000256" key="1">
    <source>
        <dbReference type="ARBA" id="ARBA00008799"/>
    </source>
</evidence>
<proteinExistence type="inferred from homology"/>
<reference evidence="2 3" key="1">
    <citation type="submission" date="2014-05" db="EMBL/GenBank/DDBJ databases">
        <title>Draft Genome Sequence of Kitasatospora cheerisanensis KCTC 2395.</title>
        <authorList>
            <person name="Nam D.H."/>
        </authorList>
    </citation>
    <scope>NUCLEOTIDE SEQUENCE [LARGE SCALE GENOMIC DNA]</scope>
    <source>
        <strain evidence="2 3">KCTC 2395</strain>
    </source>
</reference>
<dbReference type="GO" id="GO:0003825">
    <property type="term" value="F:alpha,alpha-trehalose-phosphate synthase (UDP-forming) activity"/>
    <property type="evidence" value="ECO:0007669"/>
    <property type="project" value="TreeGrafter"/>
</dbReference>
<comment type="similarity">
    <text evidence="1">Belongs to the glycosyltransferase 20 family.</text>
</comment>
<dbReference type="PATRIC" id="fig|1348663.4.peg.5748"/>
<comment type="caution">
    <text evidence="2">The sequence shown here is derived from an EMBL/GenBank/DDBJ whole genome shotgun (WGS) entry which is preliminary data.</text>
</comment>
<sequence length="376" mass="41212">MPLGAAEWSGYFHRACKETLWPVLMSEPDRAAFDPAAWAAYRSVNARFAEHLAERAAPGGTVWLHDYNLWLVPGLLRAGRPDLRIGLFHHTPFPAPEVFATLPVAAELRASLARLDWAGFHTAAFADRFRRALAGLPARPRVGVHPLGIDRPAVEALARTRTPAPRPAVGQLVLSVERLDWAKAPVQKVDALDRLLTTRPELRGQLVFRLVCPPPEPGITAHDATRALLERRIAEVNARWSAGSWQPVEYRPVSLALPEVVEQYLAADVFWVTSLQDGMNLTAKEFVAARAAGTRPPGVLVLSRHTGAAEQFGPAALLTDPHSPADLTARLAEALATTPAERRARLDRLSTLLGHDRPVDWATRIVEAIRRAPHGS</sequence>
<dbReference type="EMBL" id="JNBY01000115">
    <property type="protein sequence ID" value="KDN82233.1"/>
    <property type="molecule type" value="Genomic_DNA"/>
</dbReference>
<accession>A0A066YLA5</accession>
<dbReference type="PANTHER" id="PTHR10788">
    <property type="entry name" value="TREHALOSE-6-PHOSPHATE SYNTHASE"/>
    <property type="match status" value="1"/>
</dbReference>
<gene>
    <name evidence="2" type="ORF">KCH_59420</name>
</gene>
<dbReference type="PANTHER" id="PTHR10788:SF106">
    <property type="entry name" value="BCDNA.GH08860"/>
    <property type="match status" value="1"/>
</dbReference>
<dbReference type="HOGENOM" id="CLU_002351_7_1_11"/>
<organism evidence="2 3">
    <name type="scientific">Kitasatospora cheerisanensis KCTC 2395</name>
    <dbReference type="NCBI Taxonomy" id="1348663"/>
    <lineage>
        <taxon>Bacteria</taxon>
        <taxon>Bacillati</taxon>
        <taxon>Actinomycetota</taxon>
        <taxon>Actinomycetes</taxon>
        <taxon>Kitasatosporales</taxon>
        <taxon>Streptomycetaceae</taxon>
        <taxon>Kitasatospora</taxon>
    </lineage>
</organism>
<dbReference type="GO" id="GO:0005992">
    <property type="term" value="P:trehalose biosynthetic process"/>
    <property type="evidence" value="ECO:0007669"/>
    <property type="project" value="InterPro"/>
</dbReference>
<name>A0A066YLA5_9ACTN</name>
<protein>
    <submittedName>
        <fullName evidence="2">Uncharacterized protein</fullName>
    </submittedName>
</protein>
<dbReference type="eggNOG" id="COG0380">
    <property type="taxonomic scope" value="Bacteria"/>
</dbReference>
<dbReference type="Gene3D" id="3.40.50.2000">
    <property type="entry name" value="Glycogen Phosphorylase B"/>
    <property type="match status" value="2"/>
</dbReference>
<evidence type="ECO:0000313" key="2">
    <source>
        <dbReference type="EMBL" id="KDN82233.1"/>
    </source>
</evidence>
<dbReference type="Pfam" id="PF00982">
    <property type="entry name" value="Glyco_transf_20"/>
    <property type="match status" value="1"/>
</dbReference>
<dbReference type="InterPro" id="IPR001830">
    <property type="entry name" value="Glyco_trans_20"/>
</dbReference>